<name>A0A087DCJ5_9BIFI</name>
<dbReference type="SUPFAM" id="SSF51215">
    <property type="entry name" value="Regulatory protein AraC"/>
    <property type="match status" value="1"/>
</dbReference>
<comment type="caution">
    <text evidence="5">The sequence shown here is derived from an EMBL/GenBank/DDBJ whole genome shotgun (WGS) entry which is preliminary data.</text>
</comment>
<keyword evidence="1" id="KW-0805">Transcription regulation</keyword>
<dbReference type="STRING" id="158787.BSCA_1759"/>
<accession>A0A087DCJ5</accession>
<dbReference type="Proteomes" id="UP000029033">
    <property type="component" value="Unassembled WGS sequence"/>
</dbReference>
<reference evidence="5 6" key="1">
    <citation type="submission" date="2014-03" db="EMBL/GenBank/DDBJ databases">
        <title>Genomics of Bifidobacteria.</title>
        <authorList>
            <person name="Ventura M."/>
            <person name="Milani C."/>
            <person name="Lugli G.A."/>
        </authorList>
    </citation>
    <scope>NUCLEOTIDE SEQUENCE [LARGE SCALE GENOMIC DNA]</scope>
    <source>
        <strain evidence="5 6">LMG 21589</strain>
    </source>
</reference>
<dbReference type="GeneID" id="85167046"/>
<dbReference type="Pfam" id="PF02311">
    <property type="entry name" value="AraC_binding"/>
    <property type="match status" value="1"/>
</dbReference>
<dbReference type="Gene3D" id="1.10.10.60">
    <property type="entry name" value="Homeodomain-like"/>
    <property type="match status" value="2"/>
</dbReference>
<evidence type="ECO:0000256" key="1">
    <source>
        <dbReference type="ARBA" id="ARBA00023015"/>
    </source>
</evidence>
<keyword evidence="3" id="KW-0804">Transcription</keyword>
<dbReference type="AlphaFoldDB" id="A0A087DCJ5"/>
<evidence type="ECO:0000313" key="6">
    <source>
        <dbReference type="Proteomes" id="UP000029033"/>
    </source>
</evidence>
<dbReference type="GO" id="GO:0043565">
    <property type="term" value="F:sequence-specific DNA binding"/>
    <property type="evidence" value="ECO:0007669"/>
    <property type="project" value="InterPro"/>
</dbReference>
<dbReference type="eggNOG" id="COG2207">
    <property type="taxonomic scope" value="Bacteria"/>
</dbReference>
<proteinExistence type="predicted"/>
<keyword evidence="6" id="KW-1185">Reference proteome</keyword>
<dbReference type="InterPro" id="IPR003313">
    <property type="entry name" value="AraC-bd"/>
</dbReference>
<evidence type="ECO:0000256" key="3">
    <source>
        <dbReference type="ARBA" id="ARBA00023163"/>
    </source>
</evidence>
<dbReference type="RefSeq" id="WP_081892996.1">
    <property type="nucleotide sequence ID" value="NZ_JASOEM010000007.1"/>
</dbReference>
<keyword evidence="2 5" id="KW-0238">DNA-binding</keyword>
<dbReference type="InterPro" id="IPR018060">
    <property type="entry name" value="HTH_AraC"/>
</dbReference>
<evidence type="ECO:0000259" key="4">
    <source>
        <dbReference type="PROSITE" id="PS01124"/>
    </source>
</evidence>
<dbReference type="GO" id="GO:0003700">
    <property type="term" value="F:DNA-binding transcription factor activity"/>
    <property type="evidence" value="ECO:0007669"/>
    <property type="project" value="InterPro"/>
</dbReference>
<dbReference type="Pfam" id="PF12833">
    <property type="entry name" value="HTH_18"/>
    <property type="match status" value="1"/>
</dbReference>
<evidence type="ECO:0000256" key="2">
    <source>
        <dbReference type="ARBA" id="ARBA00023125"/>
    </source>
</evidence>
<dbReference type="InterPro" id="IPR009057">
    <property type="entry name" value="Homeodomain-like_sf"/>
</dbReference>
<dbReference type="EMBL" id="JGZO01000013">
    <property type="protein sequence ID" value="KFI93245.1"/>
    <property type="molecule type" value="Genomic_DNA"/>
</dbReference>
<sequence>MQYTIEHPVDHVRLDFVSAGIENCDPGHSWGPGMRDYDMLHFTGSGSGHYYVNNRYYEIGAHHCFYVPSHTPVFYYADVRNPWSYCWTDFRGDDVRRTLSLCGLSSEHPVIAISNYDAIRRSIDQILRFPKRTPSNDLLIQGTFLQIIGILMSSRQSVLTPLERLDDGLVKNAVDYINKCVNSDLKVYVEDVANQLFVSRAYLFEVFRTHLGISPRQFILNARMSRAAELLTKTREPIDLVAKRCGYKSPDAFSRAFRRENMLNPSEYRRLRSLPNTVLR</sequence>
<protein>
    <submittedName>
        <fullName evidence="5">Transcriptional regulator containing an amidase domain and an AraC-type DNA-binding HTH domain</fullName>
    </submittedName>
</protein>
<dbReference type="SUPFAM" id="SSF46689">
    <property type="entry name" value="Homeodomain-like"/>
    <property type="match status" value="1"/>
</dbReference>
<gene>
    <name evidence="5" type="ORF">BSCA_1759</name>
</gene>
<dbReference type="PANTHER" id="PTHR43280">
    <property type="entry name" value="ARAC-FAMILY TRANSCRIPTIONAL REGULATOR"/>
    <property type="match status" value="1"/>
</dbReference>
<dbReference type="SMART" id="SM00342">
    <property type="entry name" value="HTH_ARAC"/>
    <property type="match status" value="1"/>
</dbReference>
<dbReference type="InterPro" id="IPR037923">
    <property type="entry name" value="HTH-like"/>
</dbReference>
<feature type="domain" description="HTH araC/xylS-type" evidence="4">
    <location>
        <begin position="171"/>
        <end position="271"/>
    </location>
</feature>
<dbReference type="PANTHER" id="PTHR43280:SF2">
    <property type="entry name" value="HTH-TYPE TRANSCRIPTIONAL REGULATOR EXSA"/>
    <property type="match status" value="1"/>
</dbReference>
<organism evidence="5 6">
    <name type="scientific">Bifidobacterium scardovii</name>
    <dbReference type="NCBI Taxonomy" id="158787"/>
    <lineage>
        <taxon>Bacteria</taxon>
        <taxon>Bacillati</taxon>
        <taxon>Actinomycetota</taxon>
        <taxon>Actinomycetes</taxon>
        <taxon>Bifidobacteriales</taxon>
        <taxon>Bifidobacteriaceae</taxon>
        <taxon>Bifidobacterium</taxon>
    </lineage>
</organism>
<dbReference type="CDD" id="cd06986">
    <property type="entry name" value="cupin_MmsR-like_N"/>
    <property type="match status" value="1"/>
</dbReference>
<dbReference type="OrthoDB" id="9814125at2"/>
<evidence type="ECO:0000313" key="5">
    <source>
        <dbReference type="EMBL" id="KFI93245.1"/>
    </source>
</evidence>
<dbReference type="PROSITE" id="PS01124">
    <property type="entry name" value="HTH_ARAC_FAMILY_2"/>
    <property type="match status" value="1"/>
</dbReference>